<dbReference type="Gene3D" id="2.60.40.10">
    <property type="entry name" value="Immunoglobulins"/>
    <property type="match status" value="1"/>
</dbReference>
<reference evidence="3" key="1">
    <citation type="submission" date="2016-10" db="EMBL/GenBank/DDBJ databases">
        <authorList>
            <person name="Varghese N."/>
            <person name="Submissions S."/>
        </authorList>
    </citation>
    <scope>NUCLEOTIDE SEQUENCE [LARGE SCALE GENOMIC DNA]</scope>
    <source>
        <strain evidence="3">CGMCC 1.10118</strain>
    </source>
</reference>
<gene>
    <name evidence="2" type="ORF">SAMN04487946_10877</name>
</gene>
<name>A0A1H3HX49_9EURY</name>
<dbReference type="STRING" id="660517.SAMN04487946_10877"/>
<evidence type="ECO:0000313" key="2">
    <source>
        <dbReference type="EMBL" id="SDY19344.1"/>
    </source>
</evidence>
<keyword evidence="3" id="KW-1185">Reference proteome</keyword>
<dbReference type="PANTHER" id="PTHR35902:SF3">
    <property type="entry name" value="NPCBM-ASSOCIATED, NEW3 DOMAIN OF ALPHA-GALACTOSIDASE"/>
    <property type="match status" value="1"/>
</dbReference>
<dbReference type="PANTHER" id="PTHR35902">
    <property type="entry name" value="S-LAYER DOMAIN-LIKE PROTEIN-RELATED"/>
    <property type="match status" value="1"/>
</dbReference>
<feature type="transmembrane region" description="Helical" evidence="1">
    <location>
        <begin position="513"/>
        <end position="532"/>
    </location>
</feature>
<dbReference type="OrthoDB" id="56770at2157"/>
<keyword evidence="1" id="KW-0472">Membrane</keyword>
<dbReference type="AlphaFoldDB" id="A0A1H3HX49"/>
<keyword evidence="1" id="KW-0812">Transmembrane</keyword>
<keyword evidence="1" id="KW-1133">Transmembrane helix</keyword>
<protein>
    <submittedName>
        <fullName evidence="2">Uncharacterized conserved protein</fullName>
    </submittedName>
</protein>
<organism evidence="2 3">
    <name type="scientific">Halobellus clavatus</name>
    <dbReference type="NCBI Taxonomy" id="660517"/>
    <lineage>
        <taxon>Archaea</taxon>
        <taxon>Methanobacteriati</taxon>
        <taxon>Methanobacteriota</taxon>
        <taxon>Stenosarchaea group</taxon>
        <taxon>Halobacteria</taxon>
        <taxon>Halobacteriales</taxon>
        <taxon>Haloferacaceae</taxon>
        <taxon>Halobellus</taxon>
    </lineage>
</organism>
<dbReference type="RefSeq" id="WP_089767599.1">
    <property type="nucleotide sequence ID" value="NZ_FNPB01000008.1"/>
</dbReference>
<dbReference type="InterPro" id="IPR013783">
    <property type="entry name" value="Ig-like_fold"/>
</dbReference>
<dbReference type="EMBL" id="FNPB01000008">
    <property type="protein sequence ID" value="SDY19344.1"/>
    <property type="molecule type" value="Genomic_DNA"/>
</dbReference>
<dbReference type="Proteomes" id="UP000199170">
    <property type="component" value="Unassembled WGS sequence"/>
</dbReference>
<evidence type="ECO:0000256" key="1">
    <source>
        <dbReference type="SAM" id="Phobius"/>
    </source>
</evidence>
<evidence type="ECO:0000313" key="3">
    <source>
        <dbReference type="Proteomes" id="UP000199170"/>
    </source>
</evidence>
<sequence length="535" mass="56802">MSERFVVLVMAVLIALAGVTPAVVAADQVTGSPDISLQAPANEVAPGTDVELPVYVSNEGRLQESGPDGLVARVTTARAVRLTARDSETPIEVNTGTYPVGNVPEGTSGPIPLSLTIPEDTPPGTYRIPVRVRYSYAPSVDYGSGTDGPEYRYVDRRETLAVSVIVRDRAQFAIVDVDSAARVSGDGPVSITVRNTGTAPARAATLRVHSSDDEVTFGSGADRSDAFAGTWAPGENRTFEFRATVAGDAVSRQYPLNGTVAFTGVAGVEHMSRPLNAGLQARPETSFSVGNLSAELHVDEPGTIRGEIRNEGPIAVDDAVVVFRSAGSVTATDRAASVGRLDPGESRSFTFDVDVGSAASAGDRQLNLSVRYRDPQGTRHRSDPLTPTVSVDPERDWLRLAAQNATFGIDTDNRLAVRVENTEDVALSNLRARLETEPPFSTESRLAYVDQLDPGETETLAFGLTVSEDGVATRSSIAVTVTAERPDGERITVDTFVVPVSVAAEQRASDTTLLAIGALVAVVAMIGGWWWLRRR</sequence>
<proteinExistence type="predicted"/>
<accession>A0A1H3HX49</accession>